<keyword evidence="3" id="KW-1185">Reference proteome</keyword>
<proteinExistence type="predicted"/>
<evidence type="ECO:0000313" key="3">
    <source>
        <dbReference type="Proteomes" id="UP001060261"/>
    </source>
</evidence>
<dbReference type="Proteomes" id="UP001060261">
    <property type="component" value="Chromosome"/>
</dbReference>
<feature type="region of interest" description="Disordered" evidence="1">
    <location>
        <begin position="42"/>
        <end position="74"/>
    </location>
</feature>
<feature type="region of interest" description="Disordered" evidence="1">
    <location>
        <begin position="1"/>
        <end position="20"/>
    </location>
</feature>
<evidence type="ECO:0008006" key="4">
    <source>
        <dbReference type="Google" id="ProtNLM"/>
    </source>
</evidence>
<evidence type="ECO:0000256" key="1">
    <source>
        <dbReference type="SAM" id="MobiDB-lite"/>
    </source>
</evidence>
<protein>
    <recommendedName>
        <fullName evidence="4">Phage protein</fullName>
    </recommendedName>
</protein>
<organism evidence="2 3">
    <name type="scientific">Deinococcus rubellus</name>
    <dbReference type="NCBI Taxonomy" id="1889240"/>
    <lineage>
        <taxon>Bacteria</taxon>
        <taxon>Thermotogati</taxon>
        <taxon>Deinococcota</taxon>
        <taxon>Deinococci</taxon>
        <taxon>Deinococcales</taxon>
        <taxon>Deinococcaceae</taxon>
        <taxon>Deinococcus</taxon>
    </lineage>
</organism>
<gene>
    <name evidence="2" type="ORF">N0D28_08345</name>
</gene>
<reference evidence="2" key="1">
    <citation type="submission" date="2022-09" db="EMBL/GenBank/DDBJ databases">
        <title>genome sequence of Deinococcus rubellus.</title>
        <authorList>
            <person name="Srinivasan S."/>
        </authorList>
    </citation>
    <scope>NUCLEOTIDE SEQUENCE</scope>
    <source>
        <strain evidence="2">Ant6</strain>
    </source>
</reference>
<dbReference type="RefSeq" id="WP_260559077.1">
    <property type="nucleotide sequence ID" value="NZ_BAABEC010000059.1"/>
</dbReference>
<feature type="compositionally biased region" description="Basic and acidic residues" evidence="1">
    <location>
        <begin position="44"/>
        <end position="74"/>
    </location>
</feature>
<sequence>MKKHYRYDGEATGFLPGIGSVEPGTVIEATSDSHEAAIKASGHFKLDRPHKEEAALDKPKAEPKAEDSGKGGKK</sequence>
<dbReference type="EMBL" id="CP104213">
    <property type="protein sequence ID" value="UWX62782.1"/>
    <property type="molecule type" value="Genomic_DNA"/>
</dbReference>
<name>A0ABY5YEG6_9DEIO</name>
<accession>A0ABY5YEG6</accession>
<evidence type="ECO:0000313" key="2">
    <source>
        <dbReference type="EMBL" id="UWX62782.1"/>
    </source>
</evidence>